<dbReference type="InterPro" id="IPR036615">
    <property type="entry name" value="Mur_ligase_C_dom_sf"/>
</dbReference>
<dbReference type="GO" id="GO:0009252">
    <property type="term" value="P:peptidoglycan biosynthetic process"/>
    <property type="evidence" value="ECO:0007669"/>
    <property type="project" value="UniProtKB-KW"/>
</dbReference>
<dbReference type="Gene3D" id="3.40.1190.10">
    <property type="entry name" value="Mur-like, catalytic domain"/>
    <property type="match status" value="1"/>
</dbReference>
<dbReference type="GO" id="GO:0016881">
    <property type="term" value="F:acid-amino acid ligase activity"/>
    <property type="evidence" value="ECO:0007669"/>
    <property type="project" value="InterPro"/>
</dbReference>
<dbReference type="InterPro" id="IPR013221">
    <property type="entry name" value="Mur_ligase_cen"/>
</dbReference>
<evidence type="ECO:0000256" key="2">
    <source>
        <dbReference type="ARBA" id="ARBA00022618"/>
    </source>
</evidence>
<dbReference type="Proteomes" id="UP000179880">
    <property type="component" value="Unassembled WGS sequence"/>
</dbReference>
<keyword evidence="8" id="KW-0961">Cell wall biogenesis/degradation</keyword>
<keyword evidence="2" id="KW-0132">Cell division</keyword>
<dbReference type="InterPro" id="IPR004101">
    <property type="entry name" value="Mur_ligase_C"/>
</dbReference>
<dbReference type="Gene3D" id="3.90.190.20">
    <property type="entry name" value="Mur ligase, C-terminal domain"/>
    <property type="match status" value="1"/>
</dbReference>
<feature type="domain" description="Mur ligase N-terminal catalytic" evidence="9">
    <location>
        <begin position="8"/>
        <end position="109"/>
    </location>
</feature>
<evidence type="ECO:0000313" key="12">
    <source>
        <dbReference type="EMBL" id="OGI82182.1"/>
    </source>
</evidence>
<dbReference type="GO" id="GO:0051301">
    <property type="term" value="P:cell division"/>
    <property type="evidence" value="ECO:0007669"/>
    <property type="project" value="UniProtKB-KW"/>
</dbReference>
<dbReference type="Gene3D" id="3.40.50.720">
    <property type="entry name" value="NAD(P)-binding Rossmann-like Domain"/>
    <property type="match status" value="1"/>
</dbReference>
<dbReference type="GO" id="GO:0071555">
    <property type="term" value="P:cell wall organization"/>
    <property type="evidence" value="ECO:0007669"/>
    <property type="project" value="UniProtKB-KW"/>
</dbReference>
<feature type="domain" description="Mur ligase C-terminal" evidence="10">
    <location>
        <begin position="268"/>
        <end position="398"/>
    </location>
</feature>
<dbReference type="SUPFAM" id="SSF53623">
    <property type="entry name" value="MurD-like peptide ligases, catalytic domain"/>
    <property type="match status" value="1"/>
</dbReference>
<comment type="caution">
    <text evidence="12">The sequence shown here is derived from an EMBL/GenBank/DDBJ whole genome shotgun (WGS) entry which is preliminary data.</text>
</comment>
<evidence type="ECO:0000256" key="5">
    <source>
        <dbReference type="ARBA" id="ARBA00022960"/>
    </source>
</evidence>
<evidence type="ECO:0000256" key="8">
    <source>
        <dbReference type="ARBA" id="ARBA00023316"/>
    </source>
</evidence>
<dbReference type="PANTHER" id="PTHR43445">
    <property type="entry name" value="UDP-N-ACETYLMURAMATE--L-ALANINE LIGASE-RELATED"/>
    <property type="match status" value="1"/>
</dbReference>
<keyword evidence="6" id="KW-0573">Peptidoglycan synthesis</keyword>
<evidence type="ECO:0000256" key="1">
    <source>
        <dbReference type="ARBA" id="ARBA00022598"/>
    </source>
</evidence>
<evidence type="ECO:0000256" key="3">
    <source>
        <dbReference type="ARBA" id="ARBA00022741"/>
    </source>
</evidence>
<proteinExistence type="predicted"/>
<keyword evidence="4" id="KW-0067">ATP-binding</keyword>
<evidence type="ECO:0000256" key="7">
    <source>
        <dbReference type="ARBA" id="ARBA00023306"/>
    </source>
</evidence>
<dbReference type="InterPro" id="IPR036565">
    <property type="entry name" value="Mur-like_cat_sf"/>
</dbReference>
<dbReference type="EMBL" id="MFUH01000010">
    <property type="protein sequence ID" value="OGI82182.1"/>
    <property type="molecule type" value="Genomic_DNA"/>
</dbReference>
<sequence length="409" mass="45269">MIKLKETVYMVGIKGAGMTGLAQILKARGFLVSGSDTREKFFTDAILKKAGIKYFENFSAKNLPKKIGWAVVSNAYLGRTINNPEIAELRKRKITILPYARAVGKIFNQSFGIAVAGTHGKTTTSAILAFILKQAGMNPTALIGGELLNWKSNSCVGKGPFVLEADEYREQFLNYRPFIIVLTGIDYDHPDYFPTPTSYKKAFAKFKKQLKRGGKIFTNRSRPAHYESKLFGKHNRQNLDLAAQVAEYLGIKRPAVGGALKKFAGIRRRMEKMGHCHGYTLIDDYAHNPPKVACALQALREAYPNRKITAIFQPHTFSRTAKFLKDFAKALTGADQIYLLDVYGSAREKIGKIGTDELVKTLAKLGCHATNLKTINLAVKFFSKQKTGKGILVTMGAGDVYKIAEQLAA</sequence>
<protein>
    <recommendedName>
        <fullName evidence="14">UDP-N-acetylmuramate--L-alanine ligase</fullName>
    </recommendedName>
</protein>
<dbReference type="SUPFAM" id="SSF53244">
    <property type="entry name" value="MurD-like peptide ligases, peptide-binding domain"/>
    <property type="match status" value="1"/>
</dbReference>
<dbReference type="Pfam" id="PF02875">
    <property type="entry name" value="Mur_ligase_C"/>
    <property type="match status" value="1"/>
</dbReference>
<name>A0A1F6WJV1_9BACT</name>
<reference evidence="12 13" key="1">
    <citation type="journal article" date="2016" name="Nat. Commun.">
        <title>Thousands of microbial genomes shed light on interconnected biogeochemical processes in an aquifer system.</title>
        <authorList>
            <person name="Anantharaman K."/>
            <person name="Brown C.T."/>
            <person name="Hug L.A."/>
            <person name="Sharon I."/>
            <person name="Castelle C.J."/>
            <person name="Probst A.J."/>
            <person name="Thomas B.C."/>
            <person name="Singh A."/>
            <person name="Wilkins M.J."/>
            <person name="Karaoz U."/>
            <person name="Brodie E.L."/>
            <person name="Williams K.H."/>
            <person name="Hubbard S.S."/>
            <person name="Banfield J.F."/>
        </authorList>
    </citation>
    <scope>NUCLEOTIDE SEQUENCE [LARGE SCALE GENOMIC DNA]</scope>
</reference>
<dbReference type="PANTHER" id="PTHR43445:SF3">
    <property type="entry name" value="UDP-N-ACETYLMURAMATE--L-ALANINE LIGASE"/>
    <property type="match status" value="1"/>
</dbReference>
<accession>A0A1F6WJV1</accession>
<keyword evidence="1" id="KW-0436">Ligase</keyword>
<organism evidence="12 13">
    <name type="scientific">Candidatus Nomurabacteria bacterium RIFCSPHIGHO2_02_FULL_42_24</name>
    <dbReference type="NCBI Taxonomy" id="1801757"/>
    <lineage>
        <taxon>Bacteria</taxon>
        <taxon>Candidatus Nomuraibacteriota</taxon>
    </lineage>
</organism>
<evidence type="ECO:0000256" key="6">
    <source>
        <dbReference type="ARBA" id="ARBA00022984"/>
    </source>
</evidence>
<dbReference type="SUPFAM" id="SSF51984">
    <property type="entry name" value="MurCD N-terminal domain"/>
    <property type="match status" value="1"/>
</dbReference>
<evidence type="ECO:0000259" key="9">
    <source>
        <dbReference type="Pfam" id="PF01225"/>
    </source>
</evidence>
<evidence type="ECO:0000259" key="10">
    <source>
        <dbReference type="Pfam" id="PF02875"/>
    </source>
</evidence>
<dbReference type="GO" id="GO:0008360">
    <property type="term" value="P:regulation of cell shape"/>
    <property type="evidence" value="ECO:0007669"/>
    <property type="project" value="UniProtKB-KW"/>
</dbReference>
<keyword evidence="3" id="KW-0547">Nucleotide-binding</keyword>
<gene>
    <name evidence="12" type="ORF">A3B93_01425</name>
</gene>
<dbReference type="InterPro" id="IPR050061">
    <property type="entry name" value="MurCDEF_pg_biosynth"/>
</dbReference>
<keyword evidence="5" id="KW-0133">Cell shape</keyword>
<evidence type="ECO:0000256" key="4">
    <source>
        <dbReference type="ARBA" id="ARBA00022840"/>
    </source>
</evidence>
<dbReference type="Pfam" id="PF08245">
    <property type="entry name" value="Mur_ligase_M"/>
    <property type="match status" value="1"/>
</dbReference>
<evidence type="ECO:0008006" key="14">
    <source>
        <dbReference type="Google" id="ProtNLM"/>
    </source>
</evidence>
<feature type="domain" description="Mur ligase central" evidence="11">
    <location>
        <begin position="115"/>
        <end position="223"/>
    </location>
</feature>
<dbReference type="InterPro" id="IPR000713">
    <property type="entry name" value="Mur_ligase_N"/>
</dbReference>
<dbReference type="GO" id="GO:0005524">
    <property type="term" value="F:ATP binding"/>
    <property type="evidence" value="ECO:0007669"/>
    <property type="project" value="UniProtKB-KW"/>
</dbReference>
<evidence type="ECO:0000313" key="13">
    <source>
        <dbReference type="Proteomes" id="UP000179880"/>
    </source>
</evidence>
<evidence type="ECO:0000259" key="11">
    <source>
        <dbReference type="Pfam" id="PF08245"/>
    </source>
</evidence>
<keyword evidence="7" id="KW-0131">Cell cycle</keyword>
<dbReference type="Pfam" id="PF01225">
    <property type="entry name" value="Mur_ligase"/>
    <property type="match status" value="1"/>
</dbReference>
<dbReference type="AlphaFoldDB" id="A0A1F6WJV1"/>